<dbReference type="InterPro" id="IPR013815">
    <property type="entry name" value="ATP_grasp_subdomain_1"/>
</dbReference>
<dbReference type="Pfam" id="PF01326">
    <property type="entry name" value="PPDK_N"/>
    <property type="match status" value="1"/>
</dbReference>
<dbReference type="PROSITE" id="PS00617">
    <property type="entry name" value="RECF_1"/>
    <property type="match status" value="1"/>
</dbReference>
<comment type="caution">
    <text evidence="3">The sequence shown here is derived from an EMBL/GenBank/DDBJ whole genome shotgun (WGS) entry which is preliminary data.</text>
</comment>
<dbReference type="InterPro" id="IPR051549">
    <property type="entry name" value="PEP_Utilizing_Enz"/>
</dbReference>
<proteinExistence type="predicted"/>
<gene>
    <name evidence="3" type="ORF">ASZ90_009717</name>
</gene>
<dbReference type="GO" id="GO:0005524">
    <property type="term" value="F:ATP binding"/>
    <property type="evidence" value="ECO:0007669"/>
    <property type="project" value="InterPro"/>
</dbReference>
<reference evidence="3" key="1">
    <citation type="journal article" date="2015" name="Proc. Natl. Acad. Sci. U.S.A.">
        <title>Networks of energetic and metabolic interactions define dynamics in microbial communities.</title>
        <authorList>
            <person name="Embree M."/>
            <person name="Liu J.K."/>
            <person name="Al-Bassam M.M."/>
            <person name="Zengler K."/>
        </authorList>
    </citation>
    <scope>NUCLEOTIDE SEQUENCE</scope>
</reference>
<dbReference type="PANTHER" id="PTHR43615:SF1">
    <property type="entry name" value="PPDK_N DOMAIN-CONTAINING PROTEIN"/>
    <property type="match status" value="1"/>
</dbReference>
<evidence type="ECO:0000313" key="3">
    <source>
        <dbReference type="EMBL" id="KUG20544.1"/>
    </source>
</evidence>
<dbReference type="SUPFAM" id="SSF52009">
    <property type="entry name" value="Phosphohistidine domain"/>
    <property type="match status" value="1"/>
</dbReference>
<feature type="domain" description="Pyruvate phosphate dikinase AMP/ATP-binding" evidence="2">
    <location>
        <begin position="65"/>
        <end position="266"/>
    </location>
</feature>
<name>A0A0W8FI33_9ZZZZ</name>
<organism evidence="3">
    <name type="scientific">hydrocarbon metagenome</name>
    <dbReference type="NCBI Taxonomy" id="938273"/>
    <lineage>
        <taxon>unclassified sequences</taxon>
        <taxon>metagenomes</taxon>
        <taxon>ecological metagenomes</taxon>
    </lineage>
</organism>
<evidence type="ECO:0008006" key="4">
    <source>
        <dbReference type="Google" id="ProtNLM"/>
    </source>
</evidence>
<sequence>MDFFAEWTAILRKDDAWQNLLAADEGLQDESIRRISAVCSTLDYSGFQRGMLRRALARLPGGSGLYAVRSSAADEDMADTACAGMYRTRLGVREEMLESAVRDVFTSWFEPGAFWYRQEKDRSGRDPGMAVIVQCLVKSDVSGVAFSANPQNNSRYEVVINANFGLCESIVSGRATPDLFIVSKYEDEILQRQQGAKEVSLFFSPGRTRIERAGDRNGEWSLSEAEIYLLRDLAREIERLFCCPVDIEWTLSGDTCYLLQARPITALLPLDERLLTSPGEPRRLYMDLTLIEHGMQGALTPFGSSWLDRILSYTLEELTGVRGIGSSIAGGLGQAIGGRLYLNISNLLWLEKPWMIALQFEGLDASTAETIRDLDPQEWRNPEKPEMMAWIVPRSLWRSKDLIGRAMLGFLLPDVLQGRYAAEISAFKTTLEALDAKTPDLQEFCEGSGRLIVRLVKESTGATLIDAEAARLLLRRMFAAEPPEVRALADRLDRAHPENVTTEMGRSLHRLATQIDPLLLEDLPALAERIHRGEMPVSFMEAWEGFIKVYGCRGPREIDPAAKGYAGDWMLLLTQIRNVHPAGCREQNPEKRFLLMQQDRKQAYADLYAHCRKQGLLKALYFRHLCRVLAAFGGLREDHKYYLVMVTGLVRSRALLIGRQLASMGRIDTAEDVFMLSIEDVRSGLLNSDADLRARVESNRAGYRRFDRHHRFPALIDSWGHIRRRPLKGHGPGGLAGYGVSGGTACGPVKVLRYPGEKEIHPGDILVIAAADPGWTPWFITAGGVILEVGGLLQHAAITAREYGKPCVVCVENATSILSDGQEVVLDGSHGAVWIVGR</sequence>
<dbReference type="Gene3D" id="3.30.470.20">
    <property type="entry name" value="ATP-grasp fold, B domain"/>
    <property type="match status" value="1"/>
</dbReference>
<dbReference type="InterPro" id="IPR008279">
    <property type="entry name" value="PEP-util_enz_mobile_dom"/>
</dbReference>
<protein>
    <recommendedName>
        <fullName evidence="4">Phosphoenolpyruvate synthase</fullName>
    </recommendedName>
</protein>
<dbReference type="PANTHER" id="PTHR43615">
    <property type="entry name" value="PHOSPHOENOLPYRUVATE SYNTHASE-RELATED"/>
    <property type="match status" value="1"/>
</dbReference>
<dbReference type="InterPro" id="IPR002192">
    <property type="entry name" value="PPDK_AMP/ATP-bd"/>
</dbReference>
<dbReference type="Pfam" id="PF00391">
    <property type="entry name" value="PEP-utilizers"/>
    <property type="match status" value="1"/>
</dbReference>
<dbReference type="Gene3D" id="3.30.1490.20">
    <property type="entry name" value="ATP-grasp fold, A domain"/>
    <property type="match status" value="1"/>
</dbReference>
<evidence type="ECO:0000259" key="2">
    <source>
        <dbReference type="Pfam" id="PF01326"/>
    </source>
</evidence>
<dbReference type="EMBL" id="LNQE01001179">
    <property type="protein sequence ID" value="KUG20544.1"/>
    <property type="molecule type" value="Genomic_DNA"/>
</dbReference>
<dbReference type="InterPro" id="IPR036637">
    <property type="entry name" value="Phosphohistidine_dom_sf"/>
</dbReference>
<dbReference type="GO" id="GO:0003697">
    <property type="term" value="F:single-stranded DNA binding"/>
    <property type="evidence" value="ECO:0007669"/>
    <property type="project" value="InterPro"/>
</dbReference>
<accession>A0A0W8FI33</accession>
<feature type="domain" description="PEP-utilising enzyme mobile" evidence="1">
    <location>
        <begin position="761"/>
        <end position="831"/>
    </location>
</feature>
<dbReference type="GO" id="GO:0006281">
    <property type="term" value="P:DNA repair"/>
    <property type="evidence" value="ECO:0007669"/>
    <property type="project" value="InterPro"/>
</dbReference>
<dbReference type="AlphaFoldDB" id="A0A0W8FI33"/>
<evidence type="ECO:0000259" key="1">
    <source>
        <dbReference type="Pfam" id="PF00391"/>
    </source>
</evidence>
<dbReference type="GO" id="GO:0016301">
    <property type="term" value="F:kinase activity"/>
    <property type="evidence" value="ECO:0007669"/>
    <property type="project" value="InterPro"/>
</dbReference>
<dbReference type="Gene3D" id="3.50.30.10">
    <property type="entry name" value="Phosphohistidine domain"/>
    <property type="match status" value="1"/>
</dbReference>
<dbReference type="InterPro" id="IPR018078">
    <property type="entry name" value="DNA-binding_RecF_CS"/>
</dbReference>
<dbReference type="SUPFAM" id="SSF56059">
    <property type="entry name" value="Glutathione synthetase ATP-binding domain-like"/>
    <property type="match status" value="1"/>
</dbReference>